<dbReference type="GO" id="GO:0048038">
    <property type="term" value="F:quinone binding"/>
    <property type="evidence" value="ECO:0007669"/>
    <property type="project" value="InterPro"/>
</dbReference>
<dbReference type="Gene3D" id="2.70.98.20">
    <property type="entry name" value="Copper amine oxidase, catalytic domain"/>
    <property type="match status" value="1"/>
</dbReference>
<feature type="modified residue" description="2',4',5'-topaquinone" evidence="10">
    <location>
        <position position="381"/>
    </location>
</feature>
<dbReference type="Pfam" id="PF02728">
    <property type="entry name" value="Cu_amine_oxidN3"/>
    <property type="match status" value="1"/>
</dbReference>
<comment type="subunit">
    <text evidence="3">Homodimer.</text>
</comment>
<evidence type="ECO:0000256" key="5">
    <source>
        <dbReference type="ARBA" id="ARBA00022772"/>
    </source>
</evidence>
<comment type="cofactor">
    <cofactor evidence="11">
        <name>Cu cation</name>
        <dbReference type="ChEBI" id="CHEBI:23378"/>
    </cofactor>
    <text evidence="11">Contains 1 topaquinone per subunit.</text>
</comment>
<dbReference type="PANTHER" id="PTHR10638:SF41">
    <property type="entry name" value="AMINE OXIDASE"/>
    <property type="match status" value="1"/>
</dbReference>
<dbReference type="PROSITE" id="PS01164">
    <property type="entry name" value="COPPER_AMINE_OXID_1"/>
    <property type="match status" value="1"/>
</dbReference>
<evidence type="ECO:0000313" key="16">
    <source>
        <dbReference type="EMBL" id="AIQ12487.1"/>
    </source>
</evidence>
<name>A0A089HN30_PAEDU</name>
<dbReference type="GO" id="GO:0008131">
    <property type="term" value="F:primary methylamine oxidase activity"/>
    <property type="evidence" value="ECO:0007669"/>
    <property type="project" value="InterPro"/>
</dbReference>
<dbReference type="FunFam" id="2.70.98.20:FF:000001">
    <property type="entry name" value="Amine oxidase"/>
    <property type="match status" value="1"/>
</dbReference>
<dbReference type="InterPro" id="IPR054157">
    <property type="entry name" value="AGAO-like_N2"/>
</dbReference>
<dbReference type="InterPro" id="IPR049947">
    <property type="entry name" value="Cu_Am_Ox_Cu-bd"/>
</dbReference>
<dbReference type="Gene3D" id="3.10.450.40">
    <property type="match status" value="2"/>
</dbReference>
<dbReference type="AlphaFoldDB" id="A0A089HN30"/>
<dbReference type="InterPro" id="IPR049948">
    <property type="entry name" value="Cu_Am_ox_TPQ-bd"/>
</dbReference>
<keyword evidence="17" id="KW-1185">Reference proteome</keyword>
<evidence type="ECO:0000256" key="12">
    <source>
        <dbReference type="SAM" id="MobiDB-lite"/>
    </source>
</evidence>
<dbReference type="SUPFAM" id="SSF49998">
    <property type="entry name" value="Amine oxidase catalytic domain"/>
    <property type="match status" value="1"/>
</dbReference>
<feature type="domain" description="AGAO-like N2" evidence="15">
    <location>
        <begin position="14"/>
        <end position="89"/>
    </location>
</feature>
<evidence type="ECO:0000256" key="7">
    <source>
        <dbReference type="ARBA" id="ARBA00023008"/>
    </source>
</evidence>
<evidence type="ECO:0000256" key="8">
    <source>
        <dbReference type="ARBA" id="ARBA00023157"/>
    </source>
</evidence>
<dbReference type="PANTHER" id="PTHR10638">
    <property type="entry name" value="COPPER AMINE OXIDASE"/>
    <property type="match status" value="1"/>
</dbReference>
<dbReference type="EMBL" id="CP009288">
    <property type="protein sequence ID" value="AIQ12487.1"/>
    <property type="molecule type" value="Genomic_DNA"/>
</dbReference>
<feature type="active site" description="Proton acceptor" evidence="9">
    <location>
        <position position="297"/>
    </location>
</feature>
<gene>
    <name evidence="16" type="primary">tynA</name>
    <name evidence="16" type="ORF">PDUR_11695</name>
</gene>
<dbReference type="NCBIfam" id="NF008559">
    <property type="entry name" value="PRK11504.1"/>
    <property type="match status" value="1"/>
</dbReference>
<keyword evidence="6 11" id="KW-0560">Oxidoreductase</keyword>
<dbReference type="EC" id="1.4.3.-" evidence="11"/>
<dbReference type="PROSITE" id="PS01165">
    <property type="entry name" value="COPPER_AMINE_OXID_2"/>
    <property type="match status" value="1"/>
</dbReference>
<dbReference type="InterPro" id="IPR036460">
    <property type="entry name" value="Cu_amine_oxidase_C_sf"/>
</dbReference>
<dbReference type="GO" id="GO:0009308">
    <property type="term" value="P:amine metabolic process"/>
    <property type="evidence" value="ECO:0007669"/>
    <property type="project" value="UniProtKB-UniRule"/>
</dbReference>
<dbReference type="KEGG" id="pdu:PDUR_11695"/>
<sequence length="648" mass="73109">MIISTSNHPLEPLTAEEITAAVHILRAEKDLDEFCRFASVNLLEPSKELVLRWSPGDSFEREAFCIVFNYKKNQTFEAIVSLSGNKVKSWTHVPGMQPGILLEEFEACQRIVKEHPEMQEAFRKRGITDFARIMVDPWSAGNFGIEEEIGVRLVRAICYYKTSDYDNGYARPLSGLYAIFDLNRLQVMKIVDKGPVPLPPLDGNYTPDKVGPLRTDLKPLEIVQPEGPSFTTNGHEISWQKWKIRFGFTSREGLVLHTVSYWDKDVYRPILYRASLSEMVVPYGDPTNPVNRNNAFDAGEYGIGALANSLELGCDCLGEIRYFNANLVDGEGNAVVIKNAVCLHEEDFGILWKHTDWRTGQVEVRRSRRLVLSSISTVGNYEYGFFWYFYQDGTIQFEVKLTGILHTQALEPGERVPYGNLIAPQLVAAHHQHFFNVRMDMMIDGVDNSIYEVNTSSMPPGPDNPYENGFIPVSTQLKTETEAIRDMDIRSSRYWKIVNPAKKNPVGDPVGYKLFPGENAFPFASDNSSLIKRAGFLKHHLWCTPYNPKEKYASGDYPNQHAGGAGLSSWVQQDRSLDNTDVVVWYTMGHHHVTRPEDWPVMPTAYIGFSLKPVGFFDRSPALDVPPSKPKHGSSCHSDHGPSCGSKK</sequence>
<dbReference type="InterPro" id="IPR015798">
    <property type="entry name" value="Cu_amine_oxidase_C"/>
</dbReference>
<dbReference type="SUPFAM" id="SSF54416">
    <property type="entry name" value="Amine oxidase N-terminal region"/>
    <property type="match status" value="2"/>
</dbReference>
<proteinExistence type="inferred from homology"/>
<keyword evidence="5 9" id="KW-0801">TPQ</keyword>
<reference evidence="16 17" key="1">
    <citation type="submission" date="2014-08" db="EMBL/GenBank/DDBJ databases">
        <title>Comparative genomics of the Paenibacillus odorifer group.</title>
        <authorList>
            <person name="den Bakker H.C."/>
            <person name="Tsai Y.-C."/>
            <person name="Martin N."/>
            <person name="Korlach J."/>
            <person name="Wiedmann M."/>
        </authorList>
    </citation>
    <scope>NUCLEOTIDE SEQUENCE [LARGE SCALE GENOMIC DNA]</scope>
    <source>
        <strain evidence="16 17">DSM 1735</strain>
    </source>
</reference>
<dbReference type="Pfam" id="PF01179">
    <property type="entry name" value="Cu_amine_oxid"/>
    <property type="match status" value="1"/>
</dbReference>
<dbReference type="Pfam" id="PF21994">
    <property type="entry name" value="AGAO-like_N2"/>
    <property type="match status" value="1"/>
</dbReference>
<evidence type="ECO:0000259" key="14">
    <source>
        <dbReference type="Pfam" id="PF02728"/>
    </source>
</evidence>
<protein>
    <recommendedName>
        <fullName evidence="11">Amine oxidase</fullName>
        <ecNumber evidence="11">1.4.3.-</ecNumber>
    </recommendedName>
</protein>
<evidence type="ECO:0000313" key="17">
    <source>
        <dbReference type="Proteomes" id="UP000029409"/>
    </source>
</evidence>
<keyword evidence="4 11" id="KW-0479">Metal-binding</keyword>
<dbReference type="OrthoDB" id="9772590at2"/>
<evidence type="ECO:0000256" key="11">
    <source>
        <dbReference type="RuleBase" id="RU000672"/>
    </source>
</evidence>
<dbReference type="InterPro" id="IPR016182">
    <property type="entry name" value="Cu_amine_oxidase_N-reg"/>
</dbReference>
<evidence type="ECO:0000259" key="15">
    <source>
        <dbReference type="Pfam" id="PF21994"/>
    </source>
</evidence>
<comment type="PTM">
    <text evidence="10 11">Topaquinone (TPQ) is generated by copper-dependent autoxidation of a specific tyrosyl residue.</text>
</comment>
<comment type="similarity">
    <text evidence="2 11">Belongs to the copper/topaquinone oxidase family.</text>
</comment>
<evidence type="ECO:0000256" key="10">
    <source>
        <dbReference type="PIRSR" id="PIRSR600269-51"/>
    </source>
</evidence>
<dbReference type="RefSeq" id="WP_042206338.1">
    <property type="nucleotide sequence ID" value="NZ_CP009288.1"/>
</dbReference>
<feature type="domain" description="Copper amine oxidase catalytic" evidence="13">
    <location>
        <begin position="220"/>
        <end position="623"/>
    </location>
</feature>
<evidence type="ECO:0000256" key="1">
    <source>
        <dbReference type="ARBA" id="ARBA00001935"/>
    </source>
</evidence>
<evidence type="ECO:0000256" key="9">
    <source>
        <dbReference type="PIRSR" id="PIRSR600269-50"/>
    </source>
</evidence>
<evidence type="ECO:0000256" key="3">
    <source>
        <dbReference type="ARBA" id="ARBA00011738"/>
    </source>
</evidence>
<evidence type="ECO:0000259" key="13">
    <source>
        <dbReference type="Pfam" id="PF01179"/>
    </source>
</evidence>
<evidence type="ECO:0000256" key="6">
    <source>
        <dbReference type="ARBA" id="ARBA00023002"/>
    </source>
</evidence>
<feature type="domain" description="Copper amine oxidase N3-terminal" evidence="14">
    <location>
        <begin position="99"/>
        <end position="194"/>
    </location>
</feature>
<dbReference type="Proteomes" id="UP000029409">
    <property type="component" value="Chromosome"/>
</dbReference>
<accession>A0A089HN30</accession>
<dbReference type="InterPro" id="IPR015802">
    <property type="entry name" value="Cu_amine_oxidase_N3"/>
</dbReference>
<dbReference type="GO" id="GO:0005507">
    <property type="term" value="F:copper ion binding"/>
    <property type="evidence" value="ECO:0007669"/>
    <property type="project" value="InterPro"/>
</dbReference>
<dbReference type="InterPro" id="IPR000269">
    <property type="entry name" value="Cu_amine_oxidase"/>
</dbReference>
<dbReference type="STRING" id="44251.PDUR_11695"/>
<organism evidence="16 17">
    <name type="scientific">Paenibacillus durus</name>
    <name type="common">Paenibacillus azotofixans</name>
    <dbReference type="NCBI Taxonomy" id="44251"/>
    <lineage>
        <taxon>Bacteria</taxon>
        <taxon>Bacillati</taxon>
        <taxon>Bacillota</taxon>
        <taxon>Bacilli</taxon>
        <taxon>Bacillales</taxon>
        <taxon>Paenibacillaceae</taxon>
        <taxon>Paenibacillus</taxon>
    </lineage>
</organism>
<keyword evidence="7 11" id="KW-0186">Copper</keyword>
<evidence type="ECO:0000256" key="2">
    <source>
        <dbReference type="ARBA" id="ARBA00007983"/>
    </source>
</evidence>
<comment type="cofactor">
    <cofactor evidence="1">
        <name>Cu cation</name>
        <dbReference type="ChEBI" id="CHEBI:23378"/>
    </cofactor>
</comment>
<dbReference type="eggNOG" id="COG3733">
    <property type="taxonomic scope" value="Bacteria"/>
</dbReference>
<feature type="active site" description="Schiff-base intermediate with substrate; via topaquinone" evidence="9">
    <location>
        <position position="381"/>
    </location>
</feature>
<evidence type="ECO:0000256" key="4">
    <source>
        <dbReference type="ARBA" id="ARBA00022723"/>
    </source>
</evidence>
<keyword evidence="8" id="KW-1015">Disulfide bond</keyword>
<feature type="region of interest" description="Disordered" evidence="12">
    <location>
        <begin position="622"/>
        <end position="648"/>
    </location>
</feature>